<accession>A0ABD1QVR0</accession>
<dbReference type="Pfam" id="PF14432">
    <property type="entry name" value="DYW_deaminase"/>
    <property type="match status" value="1"/>
</dbReference>
<comment type="caution">
    <text evidence="3">The sequence shown here is derived from an EMBL/GenBank/DDBJ whole genome shotgun (WGS) entry which is preliminary data.</text>
</comment>
<comment type="similarity">
    <text evidence="1">Belongs to the PPR family. PCMP-H subfamily.</text>
</comment>
<dbReference type="AlphaFoldDB" id="A0ABD1QVR0"/>
<proteinExistence type="inferred from homology"/>
<dbReference type="PANTHER" id="PTHR47926">
    <property type="entry name" value="PENTATRICOPEPTIDE REPEAT-CONTAINING PROTEIN"/>
    <property type="match status" value="1"/>
</dbReference>
<protein>
    <submittedName>
        <fullName evidence="3">Pentatricopeptide repeat-containing protein</fullName>
    </submittedName>
</protein>
<dbReference type="Proteomes" id="UP001604336">
    <property type="component" value="Unassembled WGS sequence"/>
</dbReference>
<evidence type="ECO:0000259" key="2">
    <source>
        <dbReference type="Pfam" id="PF14432"/>
    </source>
</evidence>
<dbReference type="Pfam" id="PF20431">
    <property type="entry name" value="E_motif"/>
    <property type="match status" value="1"/>
</dbReference>
<reference evidence="4" key="1">
    <citation type="submission" date="2024-07" db="EMBL/GenBank/DDBJ databases">
        <title>Two chromosome-level genome assemblies of Korean endemic species Abeliophyllum distichum and Forsythia ovata (Oleaceae).</title>
        <authorList>
            <person name="Jang H."/>
        </authorList>
    </citation>
    <scope>NUCLEOTIDE SEQUENCE [LARGE SCALE GENOMIC DNA]</scope>
</reference>
<dbReference type="PANTHER" id="PTHR47926:SF461">
    <property type="entry name" value="PENTATRICOPEPTIDE REPEAT SUPERFAMILY PROTEIN"/>
    <property type="match status" value="1"/>
</dbReference>
<sequence length="101" mass="11689">MLAKGEIVAERLLKLEPLNVENYILLSSMYASRSDWVKMSHVRKQMKDRGIKQFSVMWVMKKNGMPERLAIACALLKTKALEEIRIVKNLRVCGDCHEVKK</sequence>
<dbReference type="EMBL" id="JBFOLK010000010">
    <property type="protein sequence ID" value="KAL2479986.1"/>
    <property type="molecule type" value="Genomic_DNA"/>
</dbReference>
<evidence type="ECO:0000256" key="1">
    <source>
        <dbReference type="ARBA" id="ARBA00006643"/>
    </source>
</evidence>
<name>A0ABD1QVR0_9LAMI</name>
<feature type="domain" description="DYW" evidence="2">
    <location>
        <begin position="66"/>
        <end position="100"/>
    </location>
</feature>
<organism evidence="3 4">
    <name type="scientific">Abeliophyllum distichum</name>
    <dbReference type="NCBI Taxonomy" id="126358"/>
    <lineage>
        <taxon>Eukaryota</taxon>
        <taxon>Viridiplantae</taxon>
        <taxon>Streptophyta</taxon>
        <taxon>Embryophyta</taxon>
        <taxon>Tracheophyta</taxon>
        <taxon>Spermatophyta</taxon>
        <taxon>Magnoliopsida</taxon>
        <taxon>eudicotyledons</taxon>
        <taxon>Gunneridae</taxon>
        <taxon>Pentapetalae</taxon>
        <taxon>asterids</taxon>
        <taxon>lamiids</taxon>
        <taxon>Lamiales</taxon>
        <taxon>Oleaceae</taxon>
        <taxon>Forsythieae</taxon>
        <taxon>Abeliophyllum</taxon>
    </lineage>
</organism>
<gene>
    <name evidence="3" type="ORF">Adt_32952</name>
</gene>
<dbReference type="InterPro" id="IPR032867">
    <property type="entry name" value="DYW_dom"/>
</dbReference>
<dbReference type="InterPro" id="IPR046960">
    <property type="entry name" value="PPR_At4g14850-like_plant"/>
</dbReference>
<evidence type="ECO:0000313" key="4">
    <source>
        <dbReference type="Proteomes" id="UP001604336"/>
    </source>
</evidence>
<dbReference type="InterPro" id="IPR046848">
    <property type="entry name" value="E_motif"/>
</dbReference>
<keyword evidence="4" id="KW-1185">Reference proteome</keyword>
<evidence type="ECO:0000313" key="3">
    <source>
        <dbReference type="EMBL" id="KAL2479986.1"/>
    </source>
</evidence>